<keyword evidence="8" id="KW-1185">Reference proteome</keyword>
<evidence type="ECO:0000313" key="8">
    <source>
        <dbReference type="Proteomes" id="UP001143304"/>
    </source>
</evidence>
<evidence type="ECO:0000256" key="4">
    <source>
        <dbReference type="ARBA" id="ARBA00022964"/>
    </source>
</evidence>
<reference evidence="7" key="1">
    <citation type="submission" date="2019-02" db="EMBL/GenBank/DDBJ databases">
        <authorList>
            <person name="Li S.-H."/>
        </authorList>
    </citation>
    <scope>NUCLEOTIDE SEQUENCE</scope>
    <source>
        <strain evidence="7">IMCC11814</strain>
    </source>
</reference>
<dbReference type="InterPro" id="IPR032710">
    <property type="entry name" value="NTF2-like_dom_sf"/>
</dbReference>
<organism evidence="7 8">
    <name type="scientific">Candidatus Marimicrobium litorale</name>
    <dbReference type="NCBI Taxonomy" id="2518991"/>
    <lineage>
        <taxon>Bacteria</taxon>
        <taxon>Pseudomonadati</taxon>
        <taxon>Pseudomonadota</taxon>
        <taxon>Gammaproteobacteria</taxon>
        <taxon>Cellvibrionales</taxon>
        <taxon>Halieaceae</taxon>
        <taxon>Marimicrobium</taxon>
    </lineage>
</organism>
<comment type="caution">
    <text evidence="7">The sequence shown here is derived from an EMBL/GenBank/DDBJ whole genome shotgun (WGS) entry which is preliminary data.</text>
</comment>
<sequence>MSAVSMDTSPEQHRALERFYFHEARLLDNRQYKQWLALLSESVRYVVPSRVNVQVNNRDRGNEEMLHPDRELEGSDSMGAPLREEGYSLLMLRAERAYKINSWAEHPPARTRRIVGNIELMERDGNRLHVLSNFHLYYARPGSRHTLYSGQRRDLLKDTPQGFRIEDREVVLDYADIELPTLGLFF</sequence>
<feature type="compositionally biased region" description="Basic and acidic residues" evidence="6">
    <location>
        <begin position="57"/>
        <end position="73"/>
    </location>
</feature>
<keyword evidence="5" id="KW-0560">Oxidoreductase</keyword>
<comment type="similarity">
    <text evidence="2">Belongs to the bacterial ring-hydroxylating dioxygenase beta subunit family.</text>
</comment>
<gene>
    <name evidence="7" type="ORF">EYC82_02630</name>
</gene>
<evidence type="ECO:0000256" key="2">
    <source>
        <dbReference type="ARBA" id="ARBA00009570"/>
    </source>
</evidence>
<feature type="region of interest" description="Disordered" evidence="6">
    <location>
        <begin position="56"/>
        <end position="78"/>
    </location>
</feature>
<accession>A0ABT3T1W1</accession>
<dbReference type="InterPro" id="IPR000391">
    <property type="entry name" value="Rng_hydr_dOase-bsu"/>
</dbReference>
<evidence type="ECO:0000256" key="5">
    <source>
        <dbReference type="ARBA" id="ARBA00023002"/>
    </source>
</evidence>
<keyword evidence="4" id="KW-0223">Dioxygenase</keyword>
<evidence type="ECO:0000313" key="7">
    <source>
        <dbReference type="EMBL" id="MCX2976251.1"/>
    </source>
</evidence>
<dbReference type="Proteomes" id="UP001143304">
    <property type="component" value="Unassembled WGS sequence"/>
</dbReference>
<proteinExistence type="inferred from homology"/>
<evidence type="ECO:0000256" key="6">
    <source>
        <dbReference type="SAM" id="MobiDB-lite"/>
    </source>
</evidence>
<dbReference type="RefSeq" id="WP_279248006.1">
    <property type="nucleotide sequence ID" value="NZ_SHNO01000001.1"/>
</dbReference>
<dbReference type="Pfam" id="PF00866">
    <property type="entry name" value="Ring_hydroxyl_B"/>
    <property type="match status" value="1"/>
</dbReference>
<dbReference type="Gene3D" id="3.10.450.50">
    <property type="match status" value="1"/>
</dbReference>
<protein>
    <submittedName>
        <fullName evidence="7">Uncharacterized protein</fullName>
    </submittedName>
</protein>
<dbReference type="SUPFAM" id="SSF54427">
    <property type="entry name" value="NTF2-like"/>
    <property type="match status" value="1"/>
</dbReference>
<evidence type="ECO:0000256" key="1">
    <source>
        <dbReference type="ARBA" id="ARBA00005211"/>
    </source>
</evidence>
<dbReference type="EMBL" id="SHNO01000001">
    <property type="protein sequence ID" value="MCX2976251.1"/>
    <property type="molecule type" value="Genomic_DNA"/>
</dbReference>
<evidence type="ECO:0000256" key="3">
    <source>
        <dbReference type="ARBA" id="ARBA00022797"/>
    </source>
</evidence>
<dbReference type="PANTHER" id="PTHR41534:SF2">
    <property type="entry name" value="3-PHENYLPROPIONATE_CINNAMIC ACID DIOXYGENASE SUBUNIT BETA"/>
    <property type="match status" value="1"/>
</dbReference>
<comment type="pathway">
    <text evidence="1">Aromatic compound metabolism.</text>
</comment>
<dbReference type="PANTHER" id="PTHR41534">
    <property type="entry name" value="BLR3401 PROTEIN"/>
    <property type="match status" value="1"/>
</dbReference>
<name>A0ABT3T1W1_9GAMM</name>
<dbReference type="CDD" id="cd00667">
    <property type="entry name" value="ring_hydroxylating_dioxygenases_beta"/>
    <property type="match status" value="1"/>
</dbReference>
<keyword evidence="3" id="KW-0058">Aromatic hydrocarbons catabolism</keyword>